<gene>
    <name evidence="9" type="ORF">ESZ50_01120</name>
</gene>
<dbReference type="Proteomes" id="UP000371977">
    <property type="component" value="Unassembled WGS sequence"/>
</dbReference>
<dbReference type="EMBL" id="SDGZ01000004">
    <property type="protein sequence ID" value="TYC50847.1"/>
    <property type="molecule type" value="Genomic_DNA"/>
</dbReference>
<dbReference type="GO" id="GO:0005524">
    <property type="term" value="F:ATP binding"/>
    <property type="evidence" value="ECO:0007669"/>
    <property type="project" value="UniProtKB-KW"/>
</dbReference>
<dbReference type="InterPro" id="IPR020568">
    <property type="entry name" value="Ribosomal_Su5_D2-typ_SF"/>
</dbReference>
<evidence type="ECO:0000256" key="6">
    <source>
        <dbReference type="ARBA" id="ARBA00022840"/>
    </source>
</evidence>
<proteinExistence type="predicted"/>
<comment type="pathway">
    <text evidence="1">Isoprenoid biosynthesis; isopentenyl diphosphate biosynthesis via mevalonate pathway; isopentenyl diphosphate from (R)-mevalonate: step 2/3.</text>
</comment>
<dbReference type="NCBIfam" id="TIGR01220">
    <property type="entry name" value="Pmev_kin_Gr_pos"/>
    <property type="match status" value="1"/>
</dbReference>
<dbReference type="InterPro" id="IPR036554">
    <property type="entry name" value="GHMP_kinase_C_sf"/>
</dbReference>
<evidence type="ECO:0000256" key="4">
    <source>
        <dbReference type="ARBA" id="ARBA00022741"/>
    </source>
</evidence>
<dbReference type="OrthoDB" id="1522677at2"/>
<dbReference type="AlphaFoldDB" id="A0A6C2CA57"/>
<evidence type="ECO:0000313" key="10">
    <source>
        <dbReference type="Proteomes" id="UP000371977"/>
    </source>
</evidence>
<dbReference type="PANTHER" id="PTHR31814">
    <property type="match status" value="1"/>
</dbReference>
<keyword evidence="5 9" id="KW-0418">Kinase</keyword>
<evidence type="ECO:0000256" key="1">
    <source>
        <dbReference type="ARBA" id="ARBA00005017"/>
    </source>
</evidence>
<dbReference type="Gene3D" id="3.30.230.10">
    <property type="match status" value="1"/>
</dbReference>
<dbReference type="GO" id="GO:0004631">
    <property type="term" value="F:phosphomevalonate kinase activity"/>
    <property type="evidence" value="ECO:0007669"/>
    <property type="project" value="UniProtKB-EC"/>
</dbReference>
<evidence type="ECO:0000313" key="9">
    <source>
        <dbReference type="EMBL" id="TYC50847.1"/>
    </source>
</evidence>
<dbReference type="UniPathway" id="UPA00057">
    <property type="reaction ID" value="UER00099"/>
</dbReference>
<evidence type="ECO:0000259" key="7">
    <source>
        <dbReference type="Pfam" id="PF00288"/>
    </source>
</evidence>
<evidence type="ECO:0000256" key="2">
    <source>
        <dbReference type="ARBA" id="ARBA00012958"/>
    </source>
</evidence>
<keyword evidence="6" id="KW-0067">ATP-binding</keyword>
<dbReference type="PANTHER" id="PTHR31814:SF2">
    <property type="entry name" value="PHOSPHOMEVALONATE KINASE"/>
    <property type="match status" value="1"/>
</dbReference>
<dbReference type="RefSeq" id="WP_148621757.1">
    <property type="nucleotide sequence ID" value="NZ_SDGZ01000004.1"/>
</dbReference>
<dbReference type="SUPFAM" id="SSF54211">
    <property type="entry name" value="Ribosomal protein S5 domain 2-like"/>
    <property type="match status" value="1"/>
</dbReference>
<comment type="caution">
    <text evidence="9">The sequence shown here is derived from an EMBL/GenBank/DDBJ whole genome shotgun (WGS) entry which is preliminary data.</text>
</comment>
<dbReference type="Gene3D" id="3.30.70.890">
    <property type="entry name" value="GHMP kinase, C-terminal domain"/>
    <property type="match status" value="1"/>
</dbReference>
<protein>
    <recommendedName>
        <fullName evidence="2">phosphomevalonate kinase</fullName>
        <ecNumber evidence="2">2.7.4.2</ecNumber>
    </recommendedName>
</protein>
<keyword evidence="4" id="KW-0547">Nucleotide-binding</keyword>
<keyword evidence="3 9" id="KW-0808">Transferase</keyword>
<accession>A0A6C2CA57</accession>
<dbReference type="InterPro" id="IPR013750">
    <property type="entry name" value="GHMP_kinase_C_dom"/>
</dbReference>
<keyword evidence="10" id="KW-1185">Reference proteome</keyword>
<dbReference type="InterPro" id="IPR035102">
    <property type="entry name" value="Phosphomevalonate_kinase"/>
</dbReference>
<dbReference type="GO" id="GO:0019287">
    <property type="term" value="P:isopentenyl diphosphate biosynthetic process, mevalonate pathway"/>
    <property type="evidence" value="ECO:0007669"/>
    <property type="project" value="UniProtKB-UniPathway"/>
</dbReference>
<name>A0A6C2CA57_9LACO</name>
<feature type="domain" description="GHMP kinase C-terminal" evidence="8">
    <location>
        <begin position="280"/>
        <end position="334"/>
    </location>
</feature>
<evidence type="ECO:0000259" key="8">
    <source>
        <dbReference type="Pfam" id="PF08544"/>
    </source>
</evidence>
<dbReference type="InterPro" id="IPR014721">
    <property type="entry name" value="Ribsml_uS5_D2-typ_fold_subgr"/>
</dbReference>
<sequence length="345" mass="38121">MTKISVPGKLYLAGEYAVTHPGQSALIAAVNRFITITLTDNADFILESDKLGTIINPLHKEISATAPSWRLMYVTLQQIINFNQAKFDKSTPPFKISARSQLDQNGTKLGLGSSGALVVGMLQAANQHFNWQLTQLELFKLAVLTMLDLPNFAKGSMGDVATASYGGVIFYQNFDRSELALLREHNSLLDQLSQPWSKLSIQTVNWPANWQFNVGWTQKAASTQSRLNSTSQKALNPFLEQSTELVQILRVALEQADFNQAVATIKKAQQILFNYTDANGINYLTPALKRLLAIADKYQLPTKISGAGGGDNGYAITHDQLNQTQLLQSWQDAGILPLDVTIWQH</sequence>
<feature type="domain" description="GHMP kinase N-terminal" evidence="7">
    <location>
        <begin position="84"/>
        <end position="167"/>
    </location>
</feature>
<reference evidence="9 10" key="1">
    <citation type="submission" date="2019-01" db="EMBL/GenBank/DDBJ databases">
        <title>Weissella sp. nov., a novel lactic acid bacterium isolated from animal feces.</title>
        <authorList>
            <person name="Wang L.-T."/>
        </authorList>
    </citation>
    <scope>NUCLEOTIDE SEQUENCE [LARGE SCALE GENOMIC DNA]</scope>
    <source>
        <strain evidence="9 10">8H-2</strain>
    </source>
</reference>
<dbReference type="SUPFAM" id="SSF55060">
    <property type="entry name" value="GHMP Kinase, C-terminal domain"/>
    <property type="match status" value="1"/>
</dbReference>
<dbReference type="Pfam" id="PF00288">
    <property type="entry name" value="GHMP_kinases_N"/>
    <property type="match status" value="1"/>
</dbReference>
<organism evidence="9 10">
    <name type="scientific">Weissella muntiaci</name>
    <dbReference type="NCBI Taxonomy" id="2508881"/>
    <lineage>
        <taxon>Bacteria</taxon>
        <taxon>Bacillati</taxon>
        <taxon>Bacillota</taxon>
        <taxon>Bacilli</taxon>
        <taxon>Lactobacillales</taxon>
        <taxon>Lactobacillaceae</taxon>
        <taxon>Weissella</taxon>
    </lineage>
</organism>
<dbReference type="InterPro" id="IPR005917">
    <property type="entry name" value="Pmev_kinase_bact"/>
</dbReference>
<evidence type="ECO:0000256" key="5">
    <source>
        <dbReference type="ARBA" id="ARBA00022777"/>
    </source>
</evidence>
<dbReference type="InterPro" id="IPR006204">
    <property type="entry name" value="GHMP_kinase_N_dom"/>
</dbReference>
<dbReference type="EC" id="2.7.4.2" evidence="2"/>
<dbReference type="Pfam" id="PF08544">
    <property type="entry name" value="GHMP_kinases_C"/>
    <property type="match status" value="1"/>
</dbReference>
<evidence type="ECO:0000256" key="3">
    <source>
        <dbReference type="ARBA" id="ARBA00022679"/>
    </source>
</evidence>